<feature type="domain" description="Porphobilinogen deaminase N-terminal" evidence="8">
    <location>
        <begin position="4"/>
        <end position="203"/>
    </location>
</feature>
<feature type="modified residue" description="S-(dipyrrolylmethanemethyl)cysteine" evidence="7">
    <location>
        <position position="242"/>
    </location>
</feature>
<dbReference type="HAMAP" id="MF_00260">
    <property type="entry name" value="Porphobil_deam"/>
    <property type="match status" value="1"/>
</dbReference>
<evidence type="ECO:0000256" key="6">
    <source>
        <dbReference type="ARBA" id="ARBA00048169"/>
    </source>
</evidence>
<dbReference type="SUPFAM" id="SSF54782">
    <property type="entry name" value="Porphobilinogen deaminase (hydroxymethylbilane synthase), C-terminal domain"/>
    <property type="match status" value="1"/>
</dbReference>
<evidence type="ECO:0000256" key="5">
    <source>
        <dbReference type="ARBA" id="ARBA00023244"/>
    </source>
</evidence>
<dbReference type="EC" id="2.5.1.61" evidence="7"/>
<evidence type="ECO:0000256" key="7">
    <source>
        <dbReference type="HAMAP-Rule" id="MF_00260"/>
    </source>
</evidence>
<dbReference type="Pfam" id="PF03900">
    <property type="entry name" value="Porphobil_deamC"/>
    <property type="match status" value="1"/>
</dbReference>
<evidence type="ECO:0000313" key="10">
    <source>
        <dbReference type="EMBL" id="RRJ87083.1"/>
    </source>
</evidence>
<comment type="cofactor">
    <cofactor evidence="7">
        <name>dipyrromethane</name>
        <dbReference type="ChEBI" id="CHEBI:60342"/>
    </cofactor>
    <text evidence="7">Binds 1 dipyrromethane group covalently.</text>
</comment>
<dbReference type="PANTHER" id="PTHR11557">
    <property type="entry name" value="PORPHOBILINOGEN DEAMINASE"/>
    <property type="match status" value="1"/>
</dbReference>
<dbReference type="Gene3D" id="3.30.160.40">
    <property type="entry name" value="Porphobilinogen deaminase, C-terminal domain"/>
    <property type="match status" value="1"/>
</dbReference>
<dbReference type="GO" id="GO:0004418">
    <property type="term" value="F:hydroxymethylbilane synthase activity"/>
    <property type="evidence" value="ECO:0007669"/>
    <property type="project" value="UniProtKB-UniRule"/>
</dbReference>
<evidence type="ECO:0000256" key="3">
    <source>
        <dbReference type="ARBA" id="ARBA00011245"/>
    </source>
</evidence>
<dbReference type="Pfam" id="PF01379">
    <property type="entry name" value="Porphobil_deam"/>
    <property type="match status" value="1"/>
</dbReference>
<comment type="miscellaneous">
    <text evidence="7">The porphobilinogen subunits are added to the dipyrromethane group.</text>
</comment>
<dbReference type="AlphaFoldDB" id="A0A3P3W2N3"/>
<keyword evidence="11" id="KW-1185">Reference proteome</keyword>
<sequence length="340" mass="35456">MPIVRVGTRGSKLAVAQTRQFVERLAAASGRQFELVRVTTHGDVNRASLSTLGGQGVFATELREALRAGEVDLAVHSLKDLPTAPAPGLSLVAHPAREDARDALCARDGLTFAELPEGALVGTGSPRRIAQLRRVRPDLELRDIRGNIDTRLGFVEHGELDAVLLACAGLARLGREESVTDRFGLDEFPTAPGQGSLAIEAREGWVLETVTGGDGLALVDDAATRAAVDAERGVLNGLDAGCSAPVGVHAVVDGGVLRVHARVYGPDRFAEAHGEIEIDLGTVRDASVAIAGGMRGTRATGPMPDHEPDAVVVGAYAPAVLAAQLVSELFAQGAGEFIVE</sequence>
<evidence type="ECO:0000259" key="8">
    <source>
        <dbReference type="Pfam" id="PF01379"/>
    </source>
</evidence>
<dbReference type="InterPro" id="IPR022419">
    <property type="entry name" value="Porphobilin_deaminase_cofac_BS"/>
</dbReference>
<proteinExistence type="inferred from homology"/>
<dbReference type="InterPro" id="IPR036803">
    <property type="entry name" value="Porphobilinogen_deaminase_C_sf"/>
</dbReference>
<dbReference type="GO" id="GO:0005737">
    <property type="term" value="C:cytoplasm"/>
    <property type="evidence" value="ECO:0007669"/>
    <property type="project" value="UniProtKB-UniRule"/>
</dbReference>
<feature type="domain" description="Porphobilinogen deaminase C-terminal" evidence="9">
    <location>
        <begin position="227"/>
        <end position="278"/>
    </location>
</feature>
<comment type="caution">
    <text evidence="10">The sequence shown here is derived from an EMBL/GenBank/DDBJ whole genome shotgun (WGS) entry which is preliminary data.</text>
</comment>
<reference evidence="10 11" key="1">
    <citation type="submission" date="2018-11" db="EMBL/GenBank/DDBJ databases">
        <title>YIM 102482-1 draft genome.</title>
        <authorList>
            <person name="Li G."/>
            <person name="Jiang Y."/>
        </authorList>
    </citation>
    <scope>NUCLEOTIDE SEQUENCE [LARGE SCALE GENOMIC DNA]</scope>
    <source>
        <strain evidence="10 11">YIM 102482-1</strain>
    </source>
</reference>
<dbReference type="PANTHER" id="PTHR11557:SF0">
    <property type="entry name" value="PORPHOBILINOGEN DEAMINASE"/>
    <property type="match status" value="1"/>
</dbReference>
<dbReference type="PRINTS" id="PR00151">
    <property type="entry name" value="PORPHBDMNASE"/>
</dbReference>
<protein>
    <recommendedName>
        <fullName evidence="7">Porphobilinogen deaminase</fullName>
        <shortName evidence="7">PBG</shortName>
        <ecNumber evidence="7">2.5.1.61</ecNumber>
    </recommendedName>
    <alternativeName>
        <fullName evidence="7">Hydroxymethylbilane synthase</fullName>
        <shortName evidence="7">HMBS</shortName>
    </alternativeName>
    <alternativeName>
        <fullName evidence="7">Pre-uroporphyrinogen synthase</fullName>
    </alternativeName>
</protein>
<dbReference type="FunFam" id="3.40.190.10:FF:000005">
    <property type="entry name" value="Porphobilinogen deaminase"/>
    <property type="match status" value="1"/>
</dbReference>
<dbReference type="Proteomes" id="UP000274391">
    <property type="component" value="Unassembled WGS sequence"/>
</dbReference>
<dbReference type="GO" id="GO:0006782">
    <property type="term" value="P:protoporphyrinogen IX biosynthetic process"/>
    <property type="evidence" value="ECO:0007669"/>
    <property type="project" value="UniProtKB-UniRule"/>
</dbReference>
<organism evidence="10 11">
    <name type="scientific">Gulosibacter macacae</name>
    <dbReference type="NCBI Taxonomy" id="2488791"/>
    <lineage>
        <taxon>Bacteria</taxon>
        <taxon>Bacillati</taxon>
        <taxon>Actinomycetota</taxon>
        <taxon>Actinomycetes</taxon>
        <taxon>Micrococcales</taxon>
        <taxon>Microbacteriaceae</taxon>
        <taxon>Gulosibacter</taxon>
    </lineage>
</organism>
<keyword evidence="4 7" id="KW-0808">Transferase</keyword>
<keyword evidence="5 7" id="KW-0627">Porphyrin biosynthesis</keyword>
<dbReference type="Gene3D" id="3.40.190.10">
    <property type="entry name" value="Periplasmic binding protein-like II"/>
    <property type="match status" value="2"/>
</dbReference>
<dbReference type="InterPro" id="IPR000860">
    <property type="entry name" value="HemC"/>
</dbReference>
<dbReference type="EMBL" id="RQVS01000006">
    <property type="protein sequence ID" value="RRJ87083.1"/>
    <property type="molecule type" value="Genomic_DNA"/>
</dbReference>
<gene>
    <name evidence="7" type="primary">hemC</name>
    <name evidence="10" type="ORF">EG850_06060</name>
</gene>
<accession>A0A3P3W2N3</accession>
<dbReference type="InterPro" id="IPR022418">
    <property type="entry name" value="Porphobilinogen_deaminase_C"/>
</dbReference>
<comment type="similarity">
    <text evidence="2 7">Belongs to the HMBS family.</text>
</comment>
<dbReference type="NCBIfam" id="TIGR00212">
    <property type="entry name" value="hemC"/>
    <property type="match status" value="1"/>
</dbReference>
<dbReference type="PROSITE" id="PS00533">
    <property type="entry name" value="PORPHOBILINOGEN_DEAM"/>
    <property type="match status" value="1"/>
</dbReference>
<evidence type="ECO:0000256" key="4">
    <source>
        <dbReference type="ARBA" id="ARBA00022679"/>
    </source>
</evidence>
<comment type="function">
    <text evidence="1 7">Tetrapolymerization of the monopyrrole PBG into the hydroxymethylbilane pre-uroporphyrinogen in several discrete steps.</text>
</comment>
<comment type="catalytic activity">
    <reaction evidence="6 7">
        <text>4 porphobilinogen + H2O = hydroxymethylbilane + 4 NH4(+)</text>
        <dbReference type="Rhea" id="RHEA:13185"/>
        <dbReference type="ChEBI" id="CHEBI:15377"/>
        <dbReference type="ChEBI" id="CHEBI:28938"/>
        <dbReference type="ChEBI" id="CHEBI:57845"/>
        <dbReference type="ChEBI" id="CHEBI:58126"/>
        <dbReference type="EC" id="2.5.1.61"/>
    </reaction>
</comment>
<dbReference type="OrthoDB" id="9810298at2"/>
<evidence type="ECO:0000259" key="9">
    <source>
        <dbReference type="Pfam" id="PF03900"/>
    </source>
</evidence>
<evidence type="ECO:0000256" key="1">
    <source>
        <dbReference type="ARBA" id="ARBA00002869"/>
    </source>
</evidence>
<dbReference type="InterPro" id="IPR022417">
    <property type="entry name" value="Porphobilin_deaminase_N"/>
</dbReference>
<name>A0A3P3W2N3_9MICO</name>
<evidence type="ECO:0000313" key="11">
    <source>
        <dbReference type="Proteomes" id="UP000274391"/>
    </source>
</evidence>
<comment type="subunit">
    <text evidence="3 7">Monomer.</text>
</comment>
<evidence type="ECO:0000256" key="2">
    <source>
        <dbReference type="ARBA" id="ARBA00005638"/>
    </source>
</evidence>
<dbReference type="SUPFAM" id="SSF53850">
    <property type="entry name" value="Periplasmic binding protein-like II"/>
    <property type="match status" value="1"/>
</dbReference>